<reference evidence="5 6" key="1">
    <citation type="journal article" date="2019" name="Int. J. Syst. Evol. Microbiol.">
        <title>The Global Catalogue of Microorganisms (GCM) 10K type strain sequencing project: providing services to taxonomists for standard genome sequencing and annotation.</title>
        <authorList>
            <consortium name="The Broad Institute Genomics Platform"/>
            <consortium name="The Broad Institute Genome Sequencing Center for Infectious Disease"/>
            <person name="Wu L."/>
            <person name="Ma J."/>
        </authorList>
    </citation>
    <scope>NUCLEOTIDE SEQUENCE [LARGE SCALE GENOMIC DNA]</scope>
    <source>
        <strain evidence="5 6">PJ61</strain>
    </source>
</reference>
<sequence length="381" mass="41698">MIYDRVSRRSVLTTSAGALTASIAGCSAGSGQTGESGDTGDGSVAITHTVSMEPVGEVAFRAVPERWLTYFPGYADMGVALGHGDGLVAVGNVPRYHVDAYDELPGVSVDTEGLTEVLGEGGIDTEIYYELDADVHLTDPQWLINNSAFGLEADAVDEVATNVAPFLGNTVFRRTDAWHDYRYYTLYEAFETVAEVFKERERYEAFRAFHDDVIAAIHADLPPADRRPNALLTFGDGDEPERFSPYRLSDRGTNKKQFRDLGIADALADTGISGLSTTDRGRIDYETMLEVDPDVILVRGHEDKTADEFADTVLAFMRDHEVASELTAVQNDRVFRGGPIYQGPIQHLFSLERAATEIFPDTFSGELFDRDELAAIVAGES</sequence>
<dbReference type="SUPFAM" id="SSF53807">
    <property type="entry name" value="Helical backbone' metal receptor"/>
    <property type="match status" value="1"/>
</dbReference>
<dbReference type="Gene3D" id="3.40.50.1980">
    <property type="entry name" value="Nitrogenase molybdenum iron protein domain"/>
    <property type="match status" value="2"/>
</dbReference>
<dbReference type="Proteomes" id="UP001596274">
    <property type="component" value="Unassembled WGS sequence"/>
</dbReference>
<evidence type="ECO:0000256" key="2">
    <source>
        <dbReference type="ARBA" id="ARBA00022448"/>
    </source>
</evidence>
<name>A0ABD5T9S9_9EURY</name>
<evidence type="ECO:0000313" key="6">
    <source>
        <dbReference type="Proteomes" id="UP001596274"/>
    </source>
</evidence>
<gene>
    <name evidence="5" type="ORF">ACFQDD_12310</name>
</gene>
<dbReference type="PANTHER" id="PTHR30532:SF1">
    <property type="entry name" value="IRON(3+)-HYDROXAMATE-BINDING PROTEIN FHUD"/>
    <property type="match status" value="1"/>
</dbReference>
<keyword evidence="6" id="KW-1185">Reference proteome</keyword>
<dbReference type="Pfam" id="PF01497">
    <property type="entry name" value="Peripla_BP_2"/>
    <property type="match status" value="1"/>
</dbReference>
<evidence type="ECO:0000256" key="3">
    <source>
        <dbReference type="ARBA" id="ARBA00022729"/>
    </source>
</evidence>
<protein>
    <submittedName>
        <fullName evidence="5">ABC transporter substrate-binding protein</fullName>
    </submittedName>
</protein>
<evidence type="ECO:0000313" key="5">
    <source>
        <dbReference type="EMBL" id="MFC6772286.1"/>
    </source>
</evidence>
<proteinExistence type="predicted"/>
<dbReference type="PANTHER" id="PTHR30532">
    <property type="entry name" value="IRON III DICITRATE-BINDING PERIPLASMIC PROTEIN"/>
    <property type="match status" value="1"/>
</dbReference>
<dbReference type="InterPro" id="IPR051313">
    <property type="entry name" value="Bact_iron-sidero_bind"/>
</dbReference>
<evidence type="ECO:0000256" key="1">
    <source>
        <dbReference type="ARBA" id="ARBA00004196"/>
    </source>
</evidence>
<dbReference type="InterPro" id="IPR002491">
    <property type="entry name" value="ABC_transptr_periplasmic_BD"/>
</dbReference>
<dbReference type="EMBL" id="JBHSWT010000719">
    <property type="protein sequence ID" value="MFC6772286.1"/>
    <property type="molecule type" value="Genomic_DNA"/>
</dbReference>
<comment type="caution">
    <text evidence="5">The sequence shown here is derived from an EMBL/GenBank/DDBJ whole genome shotgun (WGS) entry which is preliminary data.</text>
</comment>
<accession>A0ABD5T9S9</accession>
<keyword evidence="3" id="KW-0732">Signal</keyword>
<organism evidence="5 6">
    <name type="scientific">Halorubrum pallidum</name>
    <dbReference type="NCBI Taxonomy" id="1526114"/>
    <lineage>
        <taxon>Archaea</taxon>
        <taxon>Methanobacteriati</taxon>
        <taxon>Methanobacteriota</taxon>
        <taxon>Stenosarchaea group</taxon>
        <taxon>Halobacteria</taxon>
        <taxon>Halobacteriales</taxon>
        <taxon>Haloferacaceae</taxon>
        <taxon>Halorubrum</taxon>
    </lineage>
</organism>
<evidence type="ECO:0000259" key="4">
    <source>
        <dbReference type="PROSITE" id="PS50983"/>
    </source>
</evidence>
<dbReference type="PROSITE" id="PS50983">
    <property type="entry name" value="FE_B12_PBP"/>
    <property type="match status" value="1"/>
</dbReference>
<dbReference type="AlphaFoldDB" id="A0ABD5T9S9"/>
<comment type="subcellular location">
    <subcellularLocation>
        <location evidence="1">Cell envelope</location>
    </subcellularLocation>
</comment>
<keyword evidence="2" id="KW-0813">Transport</keyword>
<dbReference type="PROSITE" id="PS51257">
    <property type="entry name" value="PROKAR_LIPOPROTEIN"/>
    <property type="match status" value="1"/>
</dbReference>
<feature type="domain" description="Fe/B12 periplasmic-binding" evidence="4">
    <location>
        <begin position="66"/>
        <end position="367"/>
    </location>
</feature>